<organism evidence="13 14">
    <name type="scientific">Kushneria indalinina DSM 14324</name>
    <dbReference type="NCBI Taxonomy" id="1122140"/>
    <lineage>
        <taxon>Bacteria</taxon>
        <taxon>Pseudomonadati</taxon>
        <taxon>Pseudomonadota</taxon>
        <taxon>Gammaproteobacteria</taxon>
        <taxon>Oceanospirillales</taxon>
        <taxon>Halomonadaceae</taxon>
        <taxon>Kushneria</taxon>
    </lineage>
</organism>
<dbReference type="GO" id="GO:0032259">
    <property type="term" value="P:methylation"/>
    <property type="evidence" value="ECO:0007669"/>
    <property type="project" value="UniProtKB-KW"/>
</dbReference>
<feature type="transmembrane region" description="Helical" evidence="10">
    <location>
        <begin position="156"/>
        <end position="173"/>
    </location>
</feature>
<dbReference type="OrthoDB" id="9789291at2"/>
<dbReference type="InterPro" id="IPR050882">
    <property type="entry name" value="Prepilin_peptidase/N-MTase"/>
</dbReference>
<dbReference type="GO" id="GO:0005886">
    <property type="term" value="C:plasma membrane"/>
    <property type="evidence" value="ECO:0007669"/>
    <property type="project" value="UniProtKB-SubCell"/>
</dbReference>
<dbReference type="AlphaFoldDB" id="A0A3D9E0C3"/>
<comment type="subcellular location">
    <subcellularLocation>
        <location evidence="1">Cell inner membrane</location>
        <topology evidence="1">Multi-pass membrane protein</topology>
    </subcellularLocation>
    <subcellularLocation>
        <location evidence="9">Cell membrane</location>
        <topology evidence="9">Multi-pass membrane protein</topology>
    </subcellularLocation>
</comment>
<evidence type="ECO:0000259" key="12">
    <source>
        <dbReference type="Pfam" id="PF06750"/>
    </source>
</evidence>
<evidence type="ECO:0000256" key="7">
    <source>
        <dbReference type="ARBA" id="ARBA00023136"/>
    </source>
</evidence>
<keyword evidence="6 10" id="KW-1133">Transmembrane helix</keyword>
<name>A0A3D9E0C3_9GAMM</name>
<evidence type="ECO:0000256" key="10">
    <source>
        <dbReference type="SAM" id="Phobius"/>
    </source>
</evidence>
<dbReference type="PRINTS" id="PR00864">
    <property type="entry name" value="PREPILNPTASE"/>
</dbReference>
<feature type="transmembrane region" description="Helical" evidence="10">
    <location>
        <begin position="185"/>
        <end position="203"/>
    </location>
</feature>
<feature type="transmembrane region" description="Helical" evidence="10">
    <location>
        <begin position="223"/>
        <end position="254"/>
    </location>
</feature>
<reference evidence="13 14" key="1">
    <citation type="submission" date="2018-07" db="EMBL/GenBank/DDBJ databases">
        <title>Genomic Encyclopedia of Type Strains, Phase IV (KMG-IV): sequencing the most valuable type-strain genomes for metagenomic binning, comparative biology and taxonomic classification.</title>
        <authorList>
            <person name="Goeker M."/>
        </authorList>
    </citation>
    <scope>NUCLEOTIDE SEQUENCE [LARGE SCALE GENOMIC DNA]</scope>
    <source>
        <strain evidence="13 14">DSM 14324</strain>
    </source>
</reference>
<comment type="function">
    <text evidence="9">Plays an essential role in type IV pili and type II pseudopili formation by proteolytically removing the leader sequence from substrate proteins and subsequently monomethylating the alpha-amino group of the newly exposed N-terminal phenylalanine.</text>
</comment>
<keyword evidence="9" id="KW-0378">Hydrolase</keyword>
<feature type="transmembrane region" description="Helical" evidence="10">
    <location>
        <begin position="260"/>
        <end position="277"/>
    </location>
</feature>
<feature type="transmembrane region" description="Helical" evidence="10">
    <location>
        <begin position="121"/>
        <end position="149"/>
    </location>
</feature>
<dbReference type="InterPro" id="IPR014032">
    <property type="entry name" value="Peptidase_A24A_bac"/>
</dbReference>
<sequence>MMLPLTDPLLLVFVALLALTLGSFLNVVIARLPVMLSRQWTLEAHQTLALTSSTQTQTQTQTQTTYNLLVPRSRCPECDTTIAWHDNIPLVGYLKRRGRCAQCQGHISVQYPLVEAASLALVLWVVWLHGLTFTGLAFALAGLTLLTLAVIDLRTLLLPDVLTLPLLWGGLLYQSTAHPDRLAESVIGAAAGYSIAWGFYWLFRLATGKEGLGRGDFKLLAALGAWCGWQSLPLILVLSATAGAVLGIILQLLLPRLRGAPMPFGPFLSAAGMLVLLGGDRVIELYYTVIGLSSI</sequence>
<dbReference type="PANTHER" id="PTHR30487">
    <property type="entry name" value="TYPE 4 PREPILIN-LIKE PROTEINS LEADER PEPTIDE-PROCESSING ENZYME"/>
    <property type="match status" value="1"/>
</dbReference>
<evidence type="ECO:0000256" key="5">
    <source>
        <dbReference type="ARBA" id="ARBA00022692"/>
    </source>
</evidence>
<keyword evidence="9" id="KW-0489">Methyltransferase</keyword>
<feature type="domain" description="Prepilin type IV endopeptidase peptidase" evidence="11">
    <location>
        <begin position="142"/>
        <end position="248"/>
    </location>
</feature>
<accession>A0A3D9E0C3</accession>
<keyword evidence="14" id="KW-1185">Reference proteome</keyword>
<gene>
    <name evidence="13" type="ORF">C8D72_1192</name>
</gene>
<dbReference type="EC" id="2.1.1.-" evidence="9"/>
<evidence type="ECO:0000256" key="4">
    <source>
        <dbReference type="ARBA" id="ARBA00022519"/>
    </source>
</evidence>
<comment type="similarity">
    <text evidence="2 8">Belongs to the peptidase A24 family.</text>
</comment>
<evidence type="ECO:0000256" key="8">
    <source>
        <dbReference type="RuleBase" id="RU003793"/>
    </source>
</evidence>
<dbReference type="PANTHER" id="PTHR30487:SF0">
    <property type="entry name" value="PREPILIN LEADER PEPTIDASE_N-METHYLTRANSFERASE-RELATED"/>
    <property type="match status" value="1"/>
</dbReference>
<evidence type="ECO:0000256" key="9">
    <source>
        <dbReference type="RuleBase" id="RU003794"/>
    </source>
</evidence>
<dbReference type="RefSeq" id="WP_115853402.1">
    <property type="nucleotide sequence ID" value="NZ_QRDJ01000006.1"/>
</dbReference>
<keyword evidence="5 9" id="KW-0812">Transmembrane</keyword>
<evidence type="ECO:0000313" key="13">
    <source>
        <dbReference type="EMBL" id="REC96502.1"/>
    </source>
</evidence>
<protein>
    <recommendedName>
        <fullName evidence="9">Prepilin leader peptidase/N-methyltransferase</fullName>
        <ecNumber evidence="9">2.1.1.-</ecNumber>
        <ecNumber evidence="9">3.4.23.43</ecNumber>
    </recommendedName>
</protein>
<dbReference type="GO" id="GO:0008168">
    <property type="term" value="F:methyltransferase activity"/>
    <property type="evidence" value="ECO:0007669"/>
    <property type="project" value="UniProtKB-KW"/>
</dbReference>
<dbReference type="Pfam" id="PF06750">
    <property type="entry name" value="A24_N_bact"/>
    <property type="match status" value="1"/>
</dbReference>
<dbReference type="Proteomes" id="UP000256334">
    <property type="component" value="Unassembled WGS sequence"/>
</dbReference>
<comment type="caution">
    <text evidence="13">The sequence shown here is derived from an EMBL/GenBank/DDBJ whole genome shotgun (WGS) entry which is preliminary data.</text>
</comment>
<evidence type="ECO:0000256" key="1">
    <source>
        <dbReference type="ARBA" id="ARBA00004429"/>
    </source>
</evidence>
<proteinExistence type="inferred from homology"/>
<dbReference type="EC" id="3.4.23.43" evidence="9"/>
<feature type="domain" description="Prepilin peptidase A24 N-terminal" evidence="12">
    <location>
        <begin position="17"/>
        <end position="127"/>
    </location>
</feature>
<dbReference type="InterPro" id="IPR000045">
    <property type="entry name" value="Prepilin_IV_endopep_pep"/>
</dbReference>
<dbReference type="Gene3D" id="1.20.120.1220">
    <property type="match status" value="1"/>
</dbReference>
<dbReference type="GO" id="GO:0006465">
    <property type="term" value="P:signal peptide processing"/>
    <property type="evidence" value="ECO:0007669"/>
    <property type="project" value="TreeGrafter"/>
</dbReference>
<evidence type="ECO:0000313" key="14">
    <source>
        <dbReference type="Proteomes" id="UP000256334"/>
    </source>
</evidence>
<evidence type="ECO:0000256" key="3">
    <source>
        <dbReference type="ARBA" id="ARBA00022475"/>
    </source>
</evidence>
<comment type="catalytic activity">
    <reaction evidence="9">
        <text>Typically cleaves a -Gly-|-Phe- bond to release an N-terminal, basic peptide of 5-8 residues from type IV prepilin, and then N-methylates the new N-terminal amino group, the methyl donor being S-adenosyl-L-methionine.</text>
        <dbReference type="EC" id="3.4.23.43"/>
    </reaction>
</comment>
<evidence type="ECO:0000256" key="6">
    <source>
        <dbReference type="ARBA" id="ARBA00022989"/>
    </source>
</evidence>
<dbReference type="GO" id="GO:0004190">
    <property type="term" value="F:aspartic-type endopeptidase activity"/>
    <property type="evidence" value="ECO:0007669"/>
    <property type="project" value="UniProtKB-EC"/>
</dbReference>
<keyword evidence="7 10" id="KW-0472">Membrane</keyword>
<keyword evidence="3" id="KW-1003">Cell membrane</keyword>
<evidence type="ECO:0000259" key="11">
    <source>
        <dbReference type="Pfam" id="PF01478"/>
    </source>
</evidence>
<keyword evidence="9" id="KW-0808">Transferase</keyword>
<keyword evidence="9" id="KW-0511">Multifunctional enzyme</keyword>
<dbReference type="Pfam" id="PF01478">
    <property type="entry name" value="Peptidase_A24"/>
    <property type="match status" value="1"/>
</dbReference>
<keyword evidence="4" id="KW-0997">Cell inner membrane</keyword>
<keyword evidence="9" id="KW-0645">Protease</keyword>
<dbReference type="InterPro" id="IPR010627">
    <property type="entry name" value="Prepilin_pept_A24_N"/>
</dbReference>
<dbReference type="EMBL" id="QRDJ01000006">
    <property type="protein sequence ID" value="REC96502.1"/>
    <property type="molecule type" value="Genomic_DNA"/>
</dbReference>
<evidence type="ECO:0000256" key="2">
    <source>
        <dbReference type="ARBA" id="ARBA00005801"/>
    </source>
</evidence>